<dbReference type="InterPro" id="IPR001229">
    <property type="entry name" value="Jacalin-like_lectin_dom"/>
</dbReference>
<comment type="caution">
    <text evidence="3">The sequence shown here is derived from an EMBL/GenBank/DDBJ whole genome shotgun (WGS) entry which is preliminary data.</text>
</comment>
<protein>
    <recommendedName>
        <fullName evidence="2">Jacalin-type lectin domain-containing protein</fullName>
    </recommendedName>
</protein>
<reference evidence="3" key="1">
    <citation type="submission" date="2021-01" db="EMBL/GenBank/DDBJ databases">
        <authorList>
            <person name="Kaushik A."/>
        </authorList>
    </citation>
    <scope>NUCLEOTIDE SEQUENCE</scope>
    <source>
        <strain evidence="3">AG2-2IIIB</strain>
    </source>
</reference>
<keyword evidence="1" id="KW-0812">Transmembrane</keyword>
<organism evidence="3 4">
    <name type="scientific">Rhizoctonia solani</name>
    <dbReference type="NCBI Taxonomy" id="456999"/>
    <lineage>
        <taxon>Eukaryota</taxon>
        <taxon>Fungi</taxon>
        <taxon>Dikarya</taxon>
        <taxon>Basidiomycota</taxon>
        <taxon>Agaricomycotina</taxon>
        <taxon>Agaricomycetes</taxon>
        <taxon>Cantharellales</taxon>
        <taxon>Ceratobasidiaceae</taxon>
        <taxon>Rhizoctonia</taxon>
    </lineage>
</organism>
<dbReference type="Gene3D" id="2.100.10.30">
    <property type="entry name" value="Jacalin-like lectin domain"/>
    <property type="match status" value="1"/>
</dbReference>
<name>A0A8H3BDF5_9AGAM</name>
<feature type="domain" description="Jacalin-type lectin" evidence="2">
    <location>
        <begin position="47"/>
        <end position="190"/>
    </location>
</feature>
<evidence type="ECO:0000256" key="1">
    <source>
        <dbReference type="SAM" id="Phobius"/>
    </source>
</evidence>
<proteinExistence type="predicted"/>
<accession>A0A8H3BDF5</accession>
<dbReference type="SUPFAM" id="SSF51101">
    <property type="entry name" value="Mannose-binding lectins"/>
    <property type="match status" value="1"/>
</dbReference>
<feature type="transmembrane region" description="Helical" evidence="1">
    <location>
        <begin position="320"/>
        <end position="342"/>
    </location>
</feature>
<feature type="transmembrane region" description="Helical" evidence="1">
    <location>
        <begin position="354"/>
        <end position="377"/>
    </location>
</feature>
<keyword evidence="1" id="KW-1133">Transmembrane helix</keyword>
<evidence type="ECO:0000313" key="4">
    <source>
        <dbReference type="Proteomes" id="UP000663843"/>
    </source>
</evidence>
<dbReference type="AlphaFoldDB" id="A0A8H3BDF5"/>
<dbReference type="EMBL" id="CAJMWT010002755">
    <property type="protein sequence ID" value="CAE6453684.1"/>
    <property type="molecule type" value="Genomic_DNA"/>
</dbReference>
<keyword evidence="1" id="KW-0472">Membrane</keyword>
<evidence type="ECO:0000259" key="2">
    <source>
        <dbReference type="PROSITE" id="PS51752"/>
    </source>
</evidence>
<sequence>MSKLAGMPKLPSSVGGQPIPDFINFELCEDWEVPALGKVPEKWDFSIKKSPVYGQESGAKFDQGAVWYPLREVKFAHSDTGICDYQGHYSGRSTAPVGNLESTKSAGLKLNKEEHIVGFRAYPNSNNVIEGVRVWTNDGKHKDFGKVQGPTAHGEDPEAFFVPKDHEVVNFFGHTNDDGHIHGLGASYTRRLASLRSDTSRANDPKPEIKQISSQAFMDAATQQQWSNNNMEPIMAKRKQAAQDVSPIYQNIKDHDEKAWVKVRDPKTGEEYYLSWTENATCWAYVAPDATSYANSDTKNAIVSIGSYSKQSNMLGISGYIMNSLPATLTAAAIGMVFTFFIKPLIQEGITWGIAFAATKLAQMAAAAGVEAFAVWIPSAVASVGGLFVAGALGMLVTFGALALMNVIWKKYWLVLNVYNFDADHNWSNLDHHSDNSKVSNGEWKTKVVDKFVKAGGSVMPPGFAPVEPMENVVTYLAMTFENDSTVLQGLGEGVLMGREDKGAGMALKYVVHRFKDNEIGLKGIEGDPSKFSIKDFYNGGSWVTATSIAIQSGNYKMTGWTPALGGDKEGVYTYEVNIGLPPPVTI</sequence>
<dbReference type="InterPro" id="IPR036404">
    <property type="entry name" value="Jacalin-like_lectin_dom_sf"/>
</dbReference>
<dbReference type="PROSITE" id="PS51752">
    <property type="entry name" value="JACALIN_LECTIN"/>
    <property type="match status" value="1"/>
</dbReference>
<evidence type="ECO:0000313" key="3">
    <source>
        <dbReference type="EMBL" id="CAE6453684.1"/>
    </source>
</evidence>
<dbReference type="Pfam" id="PF01419">
    <property type="entry name" value="Jacalin"/>
    <property type="match status" value="1"/>
</dbReference>
<gene>
    <name evidence="3" type="ORF">RDB_LOCUS89052</name>
</gene>
<dbReference type="Proteomes" id="UP000663843">
    <property type="component" value="Unassembled WGS sequence"/>
</dbReference>
<feature type="transmembrane region" description="Helical" evidence="1">
    <location>
        <begin position="383"/>
        <end position="409"/>
    </location>
</feature>